<protein>
    <submittedName>
        <fullName evidence="1">Uncharacterized protein</fullName>
    </submittedName>
</protein>
<comment type="caution">
    <text evidence="1">The sequence shown here is derived from an EMBL/GenBank/DDBJ whole genome shotgun (WGS) entry which is preliminary data.</text>
</comment>
<accession>A0ACB7IHV1</accession>
<proteinExistence type="predicted"/>
<dbReference type="EMBL" id="WQMT02000011">
    <property type="protein sequence ID" value="KAG9217486.1"/>
    <property type="molecule type" value="Genomic_DNA"/>
</dbReference>
<reference evidence="1 2" key="1">
    <citation type="journal article" date="2021" name="Appl. Environ. Microbiol.">
        <title>Genetic linkage and physical mapping for an oyster mushroom Pleurotus cornucopiae and QTL analysis for the trait cap color.</title>
        <authorList>
            <person name="Zhang Y."/>
            <person name="Gao W."/>
            <person name="Sonnenberg A."/>
            <person name="Chen Q."/>
            <person name="Zhang J."/>
            <person name="Huang C."/>
        </authorList>
    </citation>
    <scope>NUCLEOTIDE SEQUENCE [LARGE SCALE GENOMIC DNA]</scope>
    <source>
        <strain evidence="1">CCMSSC00406</strain>
    </source>
</reference>
<gene>
    <name evidence="1" type="ORF">CCMSSC00406_0008598</name>
</gene>
<evidence type="ECO:0000313" key="1">
    <source>
        <dbReference type="EMBL" id="KAG9217486.1"/>
    </source>
</evidence>
<organism evidence="1 2">
    <name type="scientific">Pleurotus cornucopiae</name>
    <name type="common">Cornucopia mushroom</name>
    <dbReference type="NCBI Taxonomy" id="5321"/>
    <lineage>
        <taxon>Eukaryota</taxon>
        <taxon>Fungi</taxon>
        <taxon>Dikarya</taxon>
        <taxon>Basidiomycota</taxon>
        <taxon>Agaricomycotina</taxon>
        <taxon>Agaricomycetes</taxon>
        <taxon>Agaricomycetidae</taxon>
        <taxon>Agaricales</taxon>
        <taxon>Pleurotineae</taxon>
        <taxon>Pleurotaceae</taxon>
        <taxon>Pleurotus</taxon>
    </lineage>
</organism>
<dbReference type="Proteomes" id="UP000824881">
    <property type="component" value="Unassembled WGS sequence"/>
</dbReference>
<evidence type="ECO:0000313" key="2">
    <source>
        <dbReference type="Proteomes" id="UP000824881"/>
    </source>
</evidence>
<sequence>MRRRVVVEPNPDLEGERRPGDSGDWRFGDLIIRTEGAGEGAGEDPPTSCDERVEVQAADPRVRVRARGRARPRGRDQQVMGTIGRRGLAGDEGNPFEHFVESVRSGVDVGPPSA</sequence>
<name>A0ACB7IHV1_PLECO</name>
<keyword evidence="2" id="KW-1185">Reference proteome</keyword>